<proteinExistence type="predicted"/>
<evidence type="ECO:0000313" key="1">
    <source>
        <dbReference type="EMBL" id="GLJ77130.1"/>
    </source>
</evidence>
<evidence type="ECO:0000313" key="2">
    <source>
        <dbReference type="Proteomes" id="UP001142372"/>
    </source>
</evidence>
<comment type="caution">
    <text evidence="1">The sequence shown here is derived from an EMBL/GenBank/DDBJ whole genome shotgun (WGS) entry which is preliminary data.</text>
</comment>
<keyword evidence="2" id="KW-1185">Reference proteome</keyword>
<name>A0A9W6M0Q0_9MICO</name>
<dbReference type="Proteomes" id="UP001142372">
    <property type="component" value="Unassembled WGS sequence"/>
</dbReference>
<reference evidence="1" key="1">
    <citation type="journal article" date="2014" name="Int. J. Syst. Evol. Microbiol.">
        <title>Complete genome sequence of Corynebacterium casei LMG S-19264T (=DSM 44701T), isolated from a smear-ripened cheese.</title>
        <authorList>
            <consortium name="US DOE Joint Genome Institute (JGI-PGF)"/>
            <person name="Walter F."/>
            <person name="Albersmeier A."/>
            <person name="Kalinowski J."/>
            <person name="Ruckert C."/>
        </authorList>
    </citation>
    <scope>NUCLEOTIDE SEQUENCE</scope>
    <source>
        <strain evidence="1">VKM Ac-1401</strain>
    </source>
</reference>
<accession>A0A9W6M0Q0</accession>
<reference evidence="1" key="2">
    <citation type="submission" date="2023-01" db="EMBL/GenBank/DDBJ databases">
        <authorList>
            <person name="Sun Q."/>
            <person name="Evtushenko L."/>
        </authorList>
    </citation>
    <scope>NUCLEOTIDE SEQUENCE</scope>
    <source>
        <strain evidence="1">VKM Ac-1401</strain>
    </source>
</reference>
<gene>
    <name evidence="1" type="ORF">GCM10017584_27040</name>
</gene>
<protein>
    <submittedName>
        <fullName evidence="1">Uncharacterized protein</fullName>
    </submittedName>
</protein>
<dbReference type="AlphaFoldDB" id="A0A9W6M0Q0"/>
<dbReference type="EMBL" id="BSEN01000013">
    <property type="protein sequence ID" value="GLJ77130.1"/>
    <property type="molecule type" value="Genomic_DNA"/>
</dbReference>
<organism evidence="1 2">
    <name type="scientific">Leifsonia poae</name>
    <dbReference type="NCBI Taxonomy" id="110933"/>
    <lineage>
        <taxon>Bacteria</taxon>
        <taxon>Bacillati</taxon>
        <taxon>Actinomycetota</taxon>
        <taxon>Actinomycetes</taxon>
        <taxon>Micrococcales</taxon>
        <taxon>Microbacteriaceae</taxon>
        <taxon>Leifsonia</taxon>
    </lineage>
</organism>
<sequence length="55" mass="6033">MECTGGGYTRGRKTARRRLSRVAGISDATIDADPMQWFIRVSCQDLGGTQTIGDR</sequence>